<dbReference type="GO" id="GO:0005737">
    <property type="term" value="C:cytoplasm"/>
    <property type="evidence" value="ECO:0007669"/>
    <property type="project" value="TreeGrafter"/>
</dbReference>
<dbReference type="EMBL" id="PGOL01004804">
    <property type="protein sequence ID" value="PKI36556.1"/>
    <property type="molecule type" value="Genomic_DNA"/>
</dbReference>
<evidence type="ECO:0000256" key="4">
    <source>
        <dbReference type="SAM" id="MobiDB-lite"/>
    </source>
</evidence>
<name>A0A2I0HZ75_PUNGR</name>
<evidence type="ECO:0000256" key="3">
    <source>
        <dbReference type="PROSITE-ProRule" id="PRU00221"/>
    </source>
</evidence>
<dbReference type="SMART" id="SM00320">
    <property type="entry name" value="WD40"/>
    <property type="match status" value="6"/>
</dbReference>
<feature type="region of interest" description="Disordered" evidence="4">
    <location>
        <begin position="919"/>
        <end position="948"/>
    </location>
</feature>
<dbReference type="InterPro" id="IPR001680">
    <property type="entry name" value="WD40_rpt"/>
</dbReference>
<sequence>MSQRQRSRSMLLGQSFLIGPLAQNANGPVEIVVLAGPVNHLAQTTAICCVLARREERASLPDGRSCCCSDGREREAMKCRSVACVWSGTPPSLHRVAAAAVLAHPPTLYTGGADGSIFWWNISGTDSQPELKPIAMLCGHAAPIADLAICNPTAVPGDVNTDHSINSVADSTADGCGALVSACTDGVLCVWSRGSGHCRRRRKLAPWAGSPSVIQTLPLNPRYVCVGCSFSASLNLAEHGSVDYADELLVDRDSHHKRPPKCTIVIVDTYTLAITQTVFHGNLAIGLPIFMTAFSSLEDREKQSVILADSHGMLQSIPISRHPQSAGEDDSGIHKNDSQPKITVLAEGFSEIPVLSCAAQGDLIVFLSHDHCIFQLVDTGAVIGDLYFANDFSSHGATDKLPVIGSTFLGGSYKGTLLNEVDTDKALAANFILWNRKGFSIMYHISYLNKVFQCKPFCSIPAASHPDDVNVRFQYIQLSHNLLRVESYCFHFKEPFQWKSCITMWSVPRKDANSDKSFHQCKMLGRGPSSVEWIPFIDSSWQHEAEYQNGIACELGSSQGDIFIIKDTNKIHSEGRNCDIADTRGIVSSSMVISEDLYAPYAVAYGYLNGEIEVVRFDVVHVLDSYSGNGVNSDVIKQPFCGHTSAVICLASHRMLGSAKGWNFRHVLISGSMDCTIRIWDLDAGTSIAVMHQHVAPVRQIILPPIGTDRPWSDCFLSVGDDGCIALASLQTLRVERMFPGHPSNPTRVVWDGIRGYLACLCRSYAGASDANDVLCIWDIKTGSRERVLRGTASHSMYEHFCKEVSKDSVADFACKNTSASSLLIPISEDVGYSRSHLKNLEKSRTSVNGVASFTKMIESDDSKALGMNEILIRLSEPTPFLENIKHSIKCSCPFPGVAALSFDLASLMLPFQRDGHCGSSGGKEGEIHQGTEIGDKDSGPDMNETVNDSTAESDLIRSFEENIIRFSLSFLHSWDVDTELDQLLKTDMKLKKPENFIVSSGLVGDKGALTLTFPGINAVLELWKLSSEFCALRSLTMVSLAQRMVSLWHSCSAASSALAAFYTRNFVEKVPDIKPPSLQLLVSFWQDDIEHVRMAARSLFHCAASRAIPKPLCSEKTSEHVKFMSSLNATEENRLNSTKEEGMSETQEILQFEDSTIVAWLESYELQDWISCVGGTGQDAMTSHIIVAAALAIWYPSLVKPTLAQLVVHHLVKLVMAMNGKYSCTAAELLAEGMDETWKTCIESEIPQLIGDIFFQIECVSGTSASPAVPNTIIRETLIGILLPSLVMADIHGFLTAIESQIWSTASDSPVHLVALTTLIRVLRGAPKNMAQYLDKVINFILQTMDPSNLVMRKTCLQSSMTTLKEVVRVFPMVALNDTSTRLAVGDAIGDVKNASIRVYDMQSVAKIKVLDASAPLALPSLLGGQSGLALTTVISALSFSPDGEGLVAFSEHGLMIRWWSLGSAWWERLSRNYVPVQCTKLIFVPPWEGFSPKTARTSVIASIMGSDGPTSLKEHLKSEMENLKYLIQNLDLSYRLEWVGNRKMKDPRRSGKGEVTVGRKLFFFEKILRTEVLLPRLESKGLHEKVGGAVNVYKHLKHGTLRSGGWCFFYIIMILWNLSRSSYIKRFKQSPSLYIIHDFSRLFLRNGQL</sequence>
<dbReference type="InterPro" id="IPR016024">
    <property type="entry name" value="ARM-type_fold"/>
</dbReference>
<accession>A0A2I0HZ75</accession>
<keyword evidence="1 3" id="KW-0853">WD repeat</keyword>
<dbReference type="SUPFAM" id="SSF48371">
    <property type="entry name" value="ARM repeat"/>
    <property type="match status" value="1"/>
</dbReference>
<dbReference type="PROSITE" id="PS50082">
    <property type="entry name" value="WD_REPEATS_2"/>
    <property type="match status" value="1"/>
</dbReference>
<gene>
    <name evidence="5" type="ORF">CRG98_043058</name>
</gene>
<dbReference type="PANTHER" id="PTHR44099">
    <property type="entry name" value="RABCONNECTIN-3B, ISOFORM A"/>
    <property type="match status" value="1"/>
</dbReference>
<evidence type="ECO:0000313" key="5">
    <source>
        <dbReference type="EMBL" id="PKI36556.1"/>
    </source>
</evidence>
<evidence type="ECO:0000313" key="6">
    <source>
        <dbReference type="Proteomes" id="UP000233551"/>
    </source>
</evidence>
<dbReference type="InterPro" id="IPR036322">
    <property type="entry name" value="WD40_repeat_dom_sf"/>
</dbReference>
<proteinExistence type="predicted"/>
<dbReference type="InterPro" id="IPR015943">
    <property type="entry name" value="WD40/YVTN_repeat-like_dom_sf"/>
</dbReference>
<evidence type="ECO:0000256" key="1">
    <source>
        <dbReference type="ARBA" id="ARBA00022574"/>
    </source>
</evidence>
<dbReference type="STRING" id="22663.A0A2I0HZ75"/>
<comment type="caution">
    <text evidence="5">The sequence shown here is derived from an EMBL/GenBank/DDBJ whole genome shotgun (WGS) entry which is preliminary data.</text>
</comment>
<dbReference type="Pfam" id="PF00400">
    <property type="entry name" value="WD40"/>
    <property type="match status" value="1"/>
</dbReference>
<dbReference type="InterPro" id="IPR049916">
    <property type="entry name" value="WDR72-like"/>
</dbReference>
<dbReference type="PROSITE" id="PS00678">
    <property type="entry name" value="WD_REPEATS_1"/>
    <property type="match status" value="1"/>
</dbReference>
<keyword evidence="6" id="KW-1185">Reference proteome</keyword>
<dbReference type="PANTHER" id="PTHR44099:SF4">
    <property type="entry name" value="RABCONNECTIN-3B, ISOFORM A"/>
    <property type="match status" value="1"/>
</dbReference>
<dbReference type="InterPro" id="IPR019775">
    <property type="entry name" value="WD40_repeat_CS"/>
</dbReference>
<feature type="compositionally biased region" description="Basic and acidic residues" evidence="4">
    <location>
        <begin position="924"/>
        <end position="940"/>
    </location>
</feature>
<organism evidence="5 6">
    <name type="scientific">Punica granatum</name>
    <name type="common">Pomegranate</name>
    <dbReference type="NCBI Taxonomy" id="22663"/>
    <lineage>
        <taxon>Eukaryota</taxon>
        <taxon>Viridiplantae</taxon>
        <taxon>Streptophyta</taxon>
        <taxon>Embryophyta</taxon>
        <taxon>Tracheophyta</taxon>
        <taxon>Spermatophyta</taxon>
        <taxon>Magnoliopsida</taxon>
        <taxon>eudicotyledons</taxon>
        <taxon>Gunneridae</taxon>
        <taxon>Pentapetalae</taxon>
        <taxon>rosids</taxon>
        <taxon>malvids</taxon>
        <taxon>Myrtales</taxon>
        <taxon>Lythraceae</taxon>
        <taxon>Punica</taxon>
    </lineage>
</organism>
<dbReference type="Proteomes" id="UP000233551">
    <property type="component" value="Unassembled WGS sequence"/>
</dbReference>
<dbReference type="Gene3D" id="2.130.10.10">
    <property type="entry name" value="YVTN repeat-like/Quinoprotein amine dehydrogenase"/>
    <property type="match status" value="2"/>
</dbReference>
<evidence type="ECO:0000256" key="2">
    <source>
        <dbReference type="ARBA" id="ARBA00022737"/>
    </source>
</evidence>
<protein>
    <submittedName>
        <fullName evidence="5">Uncharacterized protein</fullName>
    </submittedName>
</protein>
<dbReference type="SUPFAM" id="SSF50978">
    <property type="entry name" value="WD40 repeat-like"/>
    <property type="match status" value="2"/>
</dbReference>
<feature type="repeat" description="WD" evidence="3">
    <location>
        <begin position="668"/>
        <end position="690"/>
    </location>
</feature>
<reference evidence="5 6" key="1">
    <citation type="submission" date="2017-11" db="EMBL/GenBank/DDBJ databases">
        <title>De-novo sequencing of pomegranate (Punica granatum L.) genome.</title>
        <authorList>
            <person name="Akparov Z."/>
            <person name="Amiraslanov A."/>
            <person name="Hajiyeva S."/>
            <person name="Abbasov M."/>
            <person name="Kaur K."/>
            <person name="Hamwieh A."/>
            <person name="Solovyev V."/>
            <person name="Salamov A."/>
            <person name="Braich B."/>
            <person name="Kosarev P."/>
            <person name="Mahmoud A."/>
            <person name="Hajiyev E."/>
            <person name="Babayeva S."/>
            <person name="Izzatullayeva V."/>
            <person name="Mammadov A."/>
            <person name="Mammadov A."/>
            <person name="Sharifova S."/>
            <person name="Ojaghi J."/>
            <person name="Eynullazada K."/>
            <person name="Bayramov B."/>
            <person name="Abdulazimova A."/>
            <person name="Shahmuradov I."/>
        </authorList>
    </citation>
    <scope>NUCLEOTIDE SEQUENCE [LARGE SCALE GENOMIC DNA]</scope>
    <source>
        <strain evidence="6">cv. AG2017</strain>
        <tissue evidence="5">Leaf</tissue>
    </source>
</reference>
<keyword evidence="2" id="KW-0677">Repeat</keyword>